<dbReference type="EMBL" id="BPLQ01003247">
    <property type="protein sequence ID" value="GIX98892.1"/>
    <property type="molecule type" value="Genomic_DNA"/>
</dbReference>
<evidence type="ECO:0000313" key="1">
    <source>
        <dbReference type="EMBL" id="GIX98892.1"/>
    </source>
</evidence>
<evidence type="ECO:0008006" key="3">
    <source>
        <dbReference type="Google" id="ProtNLM"/>
    </source>
</evidence>
<proteinExistence type="predicted"/>
<reference evidence="1 2" key="1">
    <citation type="submission" date="2021-06" db="EMBL/GenBank/DDBJ databases">
        <title>Caerostris darwini draft genome.</title>
        <authorList>
            <person name="Kono N."/>
            <person name="Arakawa K."/>
        </authorList>
    </citation>
    <scope>NUCLEOTIDE SEQUENCE [LARGE SCALE GENOMIC DNA]</scope>
</reference>
<comment type="caution">
    <text evidence="1">The sequence shown here is derived from an EMBL/GenBank/DDBJ whole genome shotgun (WGS) entry which is preliminary data.</text>
</comment>
<keyword evidence="2" id="KW-1185">Reference proteome</keyword>
<organism evidence="1 2">
    <name type="scientific">Caerostris darwini</name>
    <dbReference type="NCBI Taxonomy" id="1538125"/>
    <lineage>
        <taxon>Eukaryota</taxon>
        <taxon>Metazoa</taxon>
        <taxon>Ecdysozoa</taxon>
        <taxon>Arthropoda</taxon>
        <taxon>Chelicerata</taxon>
        <taxon>Arachnida</taxon>
        <taxon>Araneae</taxon>
        <taxon>Araneomorphae</taxon>
        <taxon>Entelegynae</taxon>
        <taxon>Araneoidea</taxon>
        <taxon>Araneidae</taxon>
        <taxon>Caerostris</taxon>
    </lineage>
</organism>
<protein>
    <recommendedName>
        <fullName evidence="3">Reverse transcriptase RNase H-like domain-containing protein</fullName>
    </recommendedName>
</protein>
<accession>A0AAV4PUM2</accession>
<name>A0AAV4PUM2_9ARAC</name>
<evidence type="ECO:0000313" key="2">
    <source>
        <dbReference type="Proteomes" id="UP001054837"/>
    </source>
</evidence>
<dbReference type="Proteomes" id="UP001054837">
    <property type="component" value="Unassembled WGS sequence"/>
</dbReference>
<gene>
    <name evidence="1" type="ORF">CDAR_379741</name>
</gene>
<sequence length="107" mass="12650">MKLKDPTSRIARWLLTLQQYTYTVVHKPGRLNLMADYLSRAKYSNNNENENRLNAVNALDSNFSTFQINSMQINDIIKLQNQDGFCQQIKEKLRNNWHFSRRSPAFL</sequence>
<dbReference type="AlphaFoldDB" id="A0AAV4PUM2"/>